<accession>W4RII2</accession>
<dbReference type="EMBL" id="BAUW01000005">
    <property type="protein sequence ID" value="GAE44106.1"/>
    <property type="molecule type" value="Genomic_DNA"/>
</dbReference>
<dbReference type="Proteomes" id="UP000018949">
    <property type="component" value="Unassembled WGS sequence"/>
</dbReference>
<evidence type="ECO:0000256" key="1">
    <source>
        <dbReference type="SAM" id="Phobius"/>
    </source>
</evidence>
<evidence type="ECO:0000313" key="2">
    <source>
        <dbReference type="EMBL" id="GAE44106.1"/>
    </source>
</evidence>
<keyword evidence="1" id="KW-0472">Membrane</keyword>
<protein>
    <submittedName>
        <fullName evidence="2">Poly(Beta-D-mannuronate) O-acetylase</fullName>
    </submittedName>
</protein>
<feature type="transmembrane region" description="Helical" evidence="1">
    <location>
        <begin position="16"/>
        <end position="33"/>
    </location>
</feature>
<evidence type="ECO:0000313" key="3">
    <source>
        <dbReference type="Proteomes" id="UP000018949"/>
    </source>
</evidence>
<name>W4RII2_9BACI</name>
<dbReference type="AlphaFoldDB" id="W4RII2"/>
<keyword evidence="1" id="KW-0812">Transmembrane</keyword>
<organism evidence="2 3">
    <name type="scientific">Mesobacillus boroniphilus JCM 21738</name>
    <dbReference type="NCBI Taxonomy" id="1294265"/>
    <lineage>
        <taxon>Bacteria</taxon>
        <taxon>Bacillati</taxon>
        <taxon>Bacillota</taxon>
        <taxon>Bacilli</taxon>
        <taxon>Bacillales</taxon>
        <taxon>Bacillaceae</taxon>
        <taxon>Mesobacillus</taxon>
    </lineage>
</organism>
<feature type="transmembrane region" description="Helical" evidence="1">
    <location>
        <begin position="84"/>
        <end position="103"/>
    </location>
</feature>
<feature type="transmembrane region" description="Helical" evidence="1">
    <location>
        <begin position="115"/>
        <end position="134"/>
    </location>
</feature>
<dbReference type="eggNOG" id="COG1696">
    <property type="taxonomic scope" value="Bacteria"/>
</dbReference>
<keyword evidence="3" id="KW-1185">Reference proteome</keyword>
<comment type="caution">
    <text evidence="2">The sequence shown here is derived from an EMBL/GenBank/DDBJ whole genome shotgun (WGS) entry which is preliminary data.</text>
</comment>
<gene>
    <name evidence="2" type="ORF">JCM21738_788</name>
</gene>
<sequence>MLNRFWQKAGLKMNKYLSWFITFQFINIAWVFFRANSWADAIKVLKGMAGLTGFYIPESYARLFNLQTVEGINDLSIVTATGGSLTNIILLIFAGIMVTLLFKNSTQLMEQIKPTWFWGFFVALLYFVSIFSMAKVSEFLYFNF</sequence>
<reference evidence="2 3" key="1">
    <citation type="submission" date="2013-12" db="EMBL/GenBank/DDBJ databases">
        <title>NBRP : Genome information of microbial organism related human and environment.</title>
        <authorList>
            <person name="Hattori M."/>
            <person name="Oshima K."/>
            <person name="Inaba H."/>
            <person name="Suda W."/>
            <person name="Sakamoto M."/>
            <person name="Iino T."/>
            <person name="Kitahara M."/>
            <person name="Oshida Y."/>
            <person name="Iida T."/>
            <person name="Kudo T."/>
            <person name="Itoh T."/>
            <person name="Ahmed I."/>
            <person name="Ohkuma M."/>
        </authorList>
    </citation>
    <scope>NUCLEOTIDE SEQUENCE [LARGE SCALE GENOMIC DNA]</scope>
    <source>
        <strain evidence="2 3">JCM 21738</strain>
    </source>
</reference>
<proteinExistence type="predicted"/>
<keyword evidence="1" id="KW-1133">Transmembrane helix</keyword>